<feature type="compositionally biased region" description="Polar residues" evidence="1">
    <location>
        <begin position="854"/>
        <end position="865"/>
    </location>
</feature>
<name>A0A1D1W291_RAMVA</name>
<dbReference type="AlphaFoldDB" id="A0A1D1W291"/>
<accession>A0A1D1W291</accession>
<dbReference type="Proteomes" id="UP000186922">
    <property type="component" value="Unassembled WGS sequence"/>
</dbReference>
<feature type="region of interest" description="Disordered" evidence="1">
    <location>
        <begin position="802"/>
        <end position="947"/>
    </location>
</feature>
<proteinExistence type="predicted"/>
<evidence type="ECO:0000313" key="4">
    <source>
        <dbReference type="Proteomes" id="UP000186922"/>
    </source>
</evidence>
<feature type="region of interest" description="Disordered" evidence="1">
    <location>
        <begin position="450"/>
        <end position="526"/>
    </location>
</feature>
<keyword evidence="2" id="KW-0732">Signal</keyword>
<dbReference type="OrthoDB" id="10684131at2759"/>
<evidence type="ECO:0000256" key="1">
    <source>
        <dbReference type="SAM" id="MobiDB-lite"/>
    </source>
</evidence>
<feature type="compositionally biased region" description="Polar residues" evidence="1">
    <location>
        <begin position="338"/>
        <end position="365"/>
    </location>
</feature>
<feature type="compositionally biased region" description="Low complexity" evidence="1">
    <location>
        <begin position="838"/>
        <end position="853"/>
    </location>
</feature>
<gene>
    <name evidence="3" type="primary">RvY_17486-1</name>
    <name evidence="3" type="synonym">RvY_17486.1</name>
    <name evidence="3" type="ORF">RvY_17486</name>
</gene>
<evidence type="ECO:0000256" key="2">
    <source>
        <dbReference type="SAM" id="SignalP"/>
    </source>
</evidence>
<feature type="region of interest" description="Disordered" evidence="1">
    <location>
        <begin position="400"/>
        <end position="419"/>
    </location>
</feature>
<feature type="compositionally biased region" description="Polar residues" evidence="1">
    <location>
        <begin position="828"/>
        <end position="837"/>
    </location>
</feature>
<dbReference type="EMBL" id="BDGG01000015">
    <property type="protein sequence ID" value="GAV07672.1"/>
    <property type="molecule type" value="Genomic_DNA"/>
</dbReference>
<feature type="region of interest" description="Disordered" evidence="1">
    <location>
        <begin position="338"/>
        <end position="383"/>
    </location>
</feature>
<feature type="compositionally biased region" description="Low complexity" evidence="1">
    <location>
        <begin position="450"/>
        <end position="469"/>
    </location>
</feature>
<feature type="compositionally biased region" description="Low complexity" evidence="1">
    <location>
        <begin position="406"/>
        <end position="419"/>
    </location>
</feature>
<feature type="compositionally biased region" description="Low complexity" evidence="1">
    <location>
        <begin position="803"/>
        <end position="827"/>
    </location>
</feature>
<feature type="region of interest" description="Disordered" evidence="1">
    <location>
        <begin position="220"/>
        <end position="252"/>
    </location>
</feature>
<feature type="compositionally biased region" description="Low complexity" evidence="1">
    <location>
        <begin position="366"/>
        <end position="383"/>
    </location>
</feature>
<protein>
    <submittedName>
        <fullName evidence="3">Uncharacterized protein</fullName>
    </submittedName>
</protein>
<keyword evidence="4" id="KW-1185">Reference proteome</keyword>
<comment type="caution">
    <text evidence="3">The sequence shown here is derived from an EMBL/GenBank/DDBJ whole genome shotgun (WGS) entry which is preliminary data.</text>
</comment>
<dbReference type="STRING" id="947166.A0A1D1W291"/>
<feature type="region of interest" description="Disordered" evidence="1">
    <location>
        <begin position="718"/>
        <end position="751"/>
    </location>
</feature>
<organism evidence="3 4">
    <name type="scientific">Ramazzottius varieornatus</name>
    <name type="common">Water bear</name>
    <name type="synonym">Tardigrade</name>
    <dbReference type="NCBI Taxonomy" id="947166"/>
    <lineage>
        <taxon>Eukaryota</taxon>
        <taxon>Metazoa</taxon>
        <taxon>Ecdysozoa</taxon>
        <taxon>Tardigrada</taxon>
        <taxon>Eutardigrada</taxon>
        <taxon>Parachela</taxon>
        <taxon>Hypsibioidea</taxon>
        <taxon>Ramazzottiidae</taxon>
        <taxon>Ramazzottius</taxon>
    </lineage>
</organism>
<feature type="signal peptide" evidence="2">
    <location>
        <begin position="1"/>
        <end position="17"/>
    </location>
</feature>
<sequence>MEMSGILLLGLIAVASANFAEMGMSMGGDNSMNMQQKQQQGGVFLQQSSQLSGGMPIVAQCLECDDKDSSNVVRVLVNKKANVDSVSSNQGVVIMPAAVQGSGAGFDMLLDSRMLNAVPPPQNLLTTTIFETFLTNYQGIPVTGKRTRISVYYANQAVTAAFAADDNRATPMYQSNPGQMLVYYSNNDQQASFNGGQQGGMAATSNPAQPQPALFVHNPQPPSFSTNQQPFTAGSSFGQDTRSELQSANQSPTGSGLFAVNVVAMPSGSAISSNQDGINIQFPKTNQGASAMACAPSSSNSGQFVSSAQNVAQFGSSGQNMGQSSSAMTSSGSNVGQFVIGSTTSRSNSGMTLSAGSNINQPRVTSAQASSGQSFGQSSGGMVSSGSNVGQFGLFGGQSNSGQRFGQSNSGMMLGGSSNVGQLGVSNQLAGQGTSNMFSVESVRSSGSNVAVTSASSSQSGSQLGTSGSMPSGGRNLDTASSQGNLLITSPQNQNGASMQSSDMSAFQGLTPQASRDRNTFISPSNGNVMTSGGGYQSISAYNIQGTDGFVTVGSVTFVAAAVGSPFTTVTDIRTISPTINQPPGSFMTSSSRLEAFFAPVSNTRVRGERTRFAYYYVLGDANTAGLDQRNARISSASTSFAAVNDGPTPVLTSVPQVVYQGSGRSGEGSDFNQAQQVNQVNQPTNQQQGSSQSTQNKNVQQVNPFGQPLTQQFGQLTSQQGSVQGTNQPVNQISQPNSQQFSQGSTQQVNQGANQDLFAGTSQQVPRVVIVPAADTFSQQVQSTAQPTQINLQNIQGQSFTNQQRQLASQNQQSQSSSQARQGQSSVDQFGSQTQNTFQPTTAQSSPSQQEQLAIQNQQGQMTVQSSQGPSGNQQGQSALQASASQGQSAVQMQQGSGAMQSQQGQASSSQQSQATGNSQSGPTFSFAPSQPSTDDQMYNAGLIDMSSGTTSKNTLNIVSLPANQASGRSSTDNVNVNSSPRVTSIRVAPSASLSNANSNIQLASVGTAFNMSDQSAAVNNGASAQSVSDGSAQNRAMLVFNPTNMPIQFGNGLPMTTQSFANGTNAVALSSASSSSSAQGANTAFLQSISSSQGNFGANFRHLRSLKSSCDGSGFCRITEEQ</sequence>
<feature type="compositionally biased region" description="Polar residues" evidence="1">
    <location>
        <begin position="223"/>
        <end position="252"/>
    </location>
</feature>
<feature type="compositionally biased region" description="Polar residues" evidence="1">
    <location>
        <begin position="478"/>
        <end position="526"/>
    </location>
</feature>
<feature type="compositionally biased region" description="Low complexity" evidence="1">
    <location>
        <begin position="866"/>
        <end position="923"/>
    </location>
</feature>
<evidence type="ECO:0000313" key="3">
    <source>
        <dbReference type="EMBL" id="GAV07672.1"/>
    </source>
</evidence>
<feature type="compositionally biased region" description="Polar residues" evidence="1">
    <location>
        <begin position="924"/>
        <end position="938"/>
    </location>
</feature>
<feature type="chain" id="PRO_5008899128" evidence="2">
    <location>
        <begin position="18"/>
        <end position="1124"/>
    </location>
</feature>
<reference evidence="3 4" key="1">
    <citation type="journal article" date="2016" name="Nat. Commun.">
        <title>Extremotolerant tardigrade genome and improved radiotolerance of human cultured cells by tardigrade-unique protein.</title>
        <authorList>
            <person name="Hashimoto T."/>
            <person name="Horikawa D.D."/>
            <person name="Saito Y."/>
            <person name="Kuwahara H."/>
            <person name="Kozuka-Hata H."/>
            <person name="Shin-I T."/>
            <person name="Minakuchi Y."/>
            <person name="Ohishi K."/>
            <person name="Motoyama A."/>
            <person name="Aizu T."/>
            <person name="Enomoto A."/>
            <person name="Kondo K."/>
            <person name="Tanaka S."/>
            <person name="Hara Y."/>
            <person name="Koshikawa S."/>
            <person name="Sagara H."/>
            <person name="Miura T."/>
            <person name="Yokobori S."/>
            <person name="Miyagawa K."/>
            <person name="Suzuki Y."/>
            <person name="Kubo T."/>
            <person name="Oyama M."/>
            <person name="Kohara Y."/>
            <person name="Fujiyama A."/>
            <person name="Arakawa K."/>
            <person name="Katayama T."/>
            <person name="Toyoda A."/>
            <person name="Kunieda T."/>
        </authorList>
    </citation>
    <scope>NUCLEOTIDE SEQUENCE [LARGE SCALE GENOMIC DNA]</scope>
    <source>
        <strain evidence="3 4">YOKOZUNA-1</strain>
    </source>
</reference>